<dbReference type="Gene3D" id="1.10.760.10">
    <property type="entry name" value="Cytochrome c-like domain"/>
    <property type="match status" value="1"/>
</dbReference>
<evidence type="ECO:0000313" key="7">
    <source>
        <dbReference type="EMBL" id="SFC66662.1"/>
    </source>
</evidence>
<sequence length="98" mass="10519">MGISVPRTRHATALGAILVLCCGAAQADDTAQGESIYRDNCIDCHMEHAEGDGMAPDIRGVPRNSLRRAMGGFDAMPEFELSKGDVAELLSYLHSLKD</sequence>
<evidence type="ECO:0000313" key="8">
    <source>
        <dbReference type="Proteomes" id="UP000198728"/>
    </source>
</evidence>
<keyword evidence="1 4" id="KW-0349">Heme</keyword>
<dbReference type="EMBL" id="FOLG01000007">
    <property type="protein sequence ID" value="SFC66662.1"/>
    <property type="molecule type" value="Genomic_DNA"/>
</dbReference>
<dbReference type="GO" id="GO:0009055">
    <property type="term" value="F:electron transfer activity"/>
    <property type="evidence" value="ECO:0007669"/>
    <property type="project" value="InterPro"/>
</dbReference>
<feature type="chain" id="PRO_5011452583" evidence="5">
    <location>
        <begin position="28"/>
        <end position="98"/>
    </location>
</feature>
<evidence type="ECO:0000259" key="6">
    <source>
        <dbReference type="PROSITE" id="PS51007"/>
    </source>
</evidence>
<dbReference type="AlphaFoldDB" id="A0A1I1L288"/>
<evidence type="ECO:0000256" key="2">
    <source>
        <dbReference type="ARBA" id="ARBA00022723"/>
    </source>
</evidence>
<evidence type="ECO:0000256" key="3">
    <source>
        <dbReference type="ARBA" id="ARBA00023004"/>
    </source>
</evidence>
<keyword evidence="2 4" id="KW-0479">Metal-binding</keyword>
<organism evidence="7 8">
    <name type="scientific">Tropicimonas isoalkanivorans</name>
    <dbReference type="NCBI Taxonomy" id="441112"/>
    <lineage>
        <taxon>Bacteria</taxon>
        <taxon>Pseudomonadati</taxon>
        <taxon>Pseudomonadota</taxon>
        <taxon>Alphaproteobacteria</taxon>
        <taxon>Rhodobacterales</taxon>
        <taxon>Roseobacteraceae</taxon>
        <taxon>Tropicimonas</taxon>
    </lineage>
</organism>
<dbReference type="Proteomes" id="UP000198728">
    <property type="component" value="Unassembled WGS sequence"/>
</dbReference>
<keyword evidence="3 4" id="KW-0408">Iron</keyword>
<dbReference type="OrthoDB" id="7873622at2"/>
<protein>
    <submittedName>
        <fullName evidence="7">Cytochrome C oxidase, cbb3-type, subunit III</fullName>
    </submittedName>
</protein>
<name>A0A1I1L288_9RHOB</name>
<dbReference type="InterPro" id="IPR009056">
    <property type="entry name" value="Cyt_c-like_dom"/>
</dbReference>
<dbReference type="Pfam" id="PF13442">
    <property type="entry name" value="Cytochrome_CBB3"/>
    <property type="match status" value="1"/>
</dbReference>
<feature type="domain" description="Cytochrome c" evidence="6">
    <location>
        <begin position="28"/>
        <end position="98"/>
    </location>
</feature>
<dbReference type="GO" id="GO:0020037">
    <property type="term" value="F:heme binding"/>
    <property type="evidence" value="ECO:0007669"/>
    <property type="project" value="InterPro"/>
</dbReference>
<evidence type="ECO:0000256" key="5">
    <source>
        <dbReference type="SAM" id="SignalP"/>
    </source>
</evidence>
<accession>A0A1I1L288</accession>
<dbReference type="PROSITE" id="PS51007">
    <property type="entry name" value="CYTC"/>
    <property type="match status" value="1"/>
</dbReference>
<dbReference type="SUPFAM" id="SSF46626">
    <property type="entry name" value="Cytochrome c"/>
    <property type="match status" value="1"/>
</dbReference>
<evidence type="ECO:0000256" key="4">
    <source>
        <dbReference type="PROSITE-ProRule" id="PRU00433"/>
    </source>
</evidence>
<dbReference type="GO" id="GO:0046872">
    <property type="term" value="F:metal ion binding"/>
    <property type="evidence" value="ECO:0007669"/>
    <property type="project" value="UniProtKB-KW"/>
</dbReference>
<reference evidence="7 8" key="1">
    <citation type="submission" date="2016-10" db="EMBL/GenBank/DDBJ databases">
        <authorList>
            <person name="de Groot N.N."/>
        </authorList>
    </citation>
    <scope>NUCLEOTIDE SEQUENCE [LARGE SCALE GENOMIC DNA]</scope>
    <source>
        <strain evidence="7 8">DSM 19548</strain>
    </source>
</reference>
<feature type="signal peptide" evidence="5">
    <location>
        <begin position="1"/>
        <end position="27"/>
    </location>
</feature>
<evidence type="ECO:0000256" key="1">
    <source>
        <dbReference type="ARBA" id="ARBA00022617"/>
    </source>
</evidence>
<dbReference type="STRING" id="441112.SAMN04488094_107173"/>
<keyword evidence="8" id="KW-1185">Reference proteome</keyword>
<proteinExistence type="predicted"/>
<dbReference type="InterPro" id="IPR036909">
    <property type="entry name" value="Cyt_c-like_dom_sf"/>
</dbReference>
<keyword evidence="5" id="KW-0732">Signal</keyword>
<dbReference type="RefSeq" id="WP_093361164.1">
    <property type="nucleotide sequence ID" value="NZ_FOLG01000007.1"/>
</dbReference>
<gene>
    <name evidence="7" type="ORF">SAMN04488094_107173</name>
</gene>